<dbReference type="EMBL" id="JADOXO010000100">
    <property type="protein sequence ID" value="KAF9813653.1"/>
    <property type="molecule type" value="Genomic_DNA"/>
</dbReference>
<feature type="active site" description="Charge relay system" evidence="3">
    <location>
        <position position="206"/>
    </location>
</feature>
<evidence type="ECO:0000256" key="1">
    <source>
        <dbReference type="ARBA" id="ARBA00009199"/>
    </source>
</evidence>
<evidence type="ECO:0000313" key="5">
    <source>
        <dbReference type="EMBL" id="KAF9813653.1"/>
    </source>
</evidence>
<keyword evidence="2" id="KW-0378">Hydrolase</keyword>
<dbReference type="PANTHER" id="PTHR46072">
    <property type="entry name" value="AMIDASE-RELATED-RELATED"/>
    <property type="match status" value="1"/>
</dbReference>
<gene>
    <name evidence="5" type="ORF">IEO21_05485</name>
</gene>
<evidence type="ECO:0000256" key="2">
    <source>
        <dbReference type="ARBA" id="ARBA00022801"/>
    </source>
</evidence>
<dbReference type="SUPFAM" id="SSF75304">
    <property type="entry name" value="Amidase signature (AS) enzymes"/>
    <property type="match status" value="1"/>
</dbReference>
<dbReference type="Gene3D" id="3.90.1300.10">
    <property type="entry name" value="Amidase signature (AS) domain"/>
    <property type="match status" value="1"/>
</dbReference>
<dbReference type="PANTHER" id="PTHR46072:SF2">
    <property type="entry name" value="AMIDASE (EUROFUNG)"/>
    <property type="match status" value="1"/>
</dbReference>
<dbReference type="InterPro" id="IPR036928">
    <property type="entry name" value="AS_sf"/>
</dbReference>
<dbReference type="Proteomes" id="UP000639403">
    <property type="component" value="Unassembled WGS sequence"/>
</dbReference>
<dbReference type="PIRSF" id="PIRSF001221">
    <property type="entry name" value="Amidase_fungi"/>
    <property type="match status" value="1"/>
</dbReference>
<proteinExistence type="inferred from homology"/>
<protein>
    <recommendedName>
        <fullName evidence="4">Amidase domain-containing protein</fullName>
    </recommendedName>
</protein>
<comment type="caution">
    <text evidence="5">The sequence shown here is derived from an EMBL/GenBank/DDBJ whole genome shotgun (WGS) entry which is preliminary data.</text>
</comment>
<evidence type="ECO:0000256" key="3">
    <source>
        <dbReference type="PIRSR" id="PIRSR001221-1"/>
    </source>
</evidence>
<reference evidence="5" key="2">
    <citation type="journal article" name="Front. Microbiol.">
        <title>Degradative Capacity of Two Strains of Rhodonia placenta: From Phenotype to Genotype.</title>
        <authorList>
            <person name="Kolle M."/>
            <person name="Horta M.A.C."/>
            <person name="Nowrousian M."/>
            <person name="Ohm R.A."/>
            <person name="Benz J.P."/>
            <person name="Pilgard A."/>
        </authorList>
    </citation>
    <scope>NUCLEOTIDE SEQUENCE</scope>
    <source>
        <strain evidence="5">FPRL280</strain>
    </source>
</reference>
<dbReference type="GO" id="GO:0016787">
    <property type="term" value="F:hydrolase activity"/>
    <property type="evidence" value="ECO:0007669"/>
    <property type="project" value="UniProtKB-KW"/>
</dbReference>
<feature type="active site" description="Acyl-ester intermediate" evidence="3">
    <location>
        <position position="230"/>
    </location>
</feature>
<accession>A0A8H7P2D2</accession>
<sequence>MAQIWKRLVADKRRRQLESIPKDWLIQVPDEHIVDVTAVPERCGLLSDRELQITNTGDVNEILDKLAKGEWSAVEVTNAFCKRAIIAHQLVNCLTEIFVEKALARAAELDDYLKTTGKTIGPLHGLPVSLKDQFSIKGLEATMGYASYVGRFAQQDAALVEILHECGAIPYVKTNLPQTLLWVETHNLLFGRTVNPINRKLTSGGSSGGECALIALRGSPLGVGTDLGGSIRIPSAYNGLYGFKPSSYRLPHQGCVTSLDGLDSMLSAVGPISHSLSGIKTFLKAVIGREPWLKDPQVVPKKWDEDEYALIRHGGGKRLCFAIMWNDGVVRPHTPIVRALKMVKGALAAAGHVGRYVVVVDWQPYKHAEFGDIINGIWRAGSGAELKAATEATGEPLLSSLGLEEQPPGKAFFATGEGISAYDLWQLQKAKTQLRKEYLDHWQNTVSVTGTGRPVDAIICPASASAATPHGMNRYTNYTRVWNALDYVAAVFPVTKVDPVDQSYYAKHMSGMSGFLCIECAAKTFLCADDPDTFLGAPVGLQIVGRTLEEEAVLRMMEIVDGVLKNATGSRL</sequence>
<name>A0A8H7P2D2_9APHY</name>
<reference evidence="5" key="1">
    <citation type="submission" date="2020-11" db="EMBL/GenBank/DDBJ databases">
        <authorList>
            <person name="Koelle M."/>
            <person name="Horta M.A.C."/>
            <person name="Nowrousian M."/>
            <person name="Ohm R.A."/>
            <person name="Benz P."/>
            <person name="Pilgard A."/>
        </authorList>
    </citation>
    <scope>NUCLEOTIDE SEQUENCE</scope>
    <source>
        <strain evidence="5">FPRL280</strain>
    </source>
</reference>
<dbReference type="Pfam" id="PF01425">
    <property type="entry name" value="Amidase"/>
    <property type="match status" value="1"/>
</dbReference>
<evidence type="ECO:0000313" key="6">
    <source>
        <dbReference type="Proteomes" id="UP000639403"/>
    </source>
</evidence>
<feature type="domain" description="Amidase" evidence="4">
    <location>
        <begin position="75"/>
        <end position="554"/>
    </location>
</feature>
<dbReference type="InterPro" id="IPR023631">
    <property type="entry name" value="Amidase_dom"/>
</dbReference>
<comment type="similarity">
    <text evidence="1">Belongs to the amidase family.</text>
</comment>
<feature type="active site" description="Charge relay system" evidence="3">
    <location>
        <position position="131"/>
    </location>
</feature>
<organism evidence="5 6">
    <name type="scientific">Rhodonia placenta</name>
    <dbReference type="NCBI Taxonomy" id="104341"/>
    <lineage>
        <taxon>Eukaryota</taxon>
        <taxon>Fungi</taxon>
        <taxon>Dikarya</taxon>
        <taxon>Basidiomycota</taxon>
        <taxon>Agaricomycotina</taxon>
        <taxon>Agaricomycetes</taxon>
        <taxon>Polyporales</taxon>
        <taxon>Adustoporiaceae</taxon>
        <taxon>Rhodonia</taxon>
    </lineage>
</organism>
<evidence type="ECO:0000259" key="4">
    <source>
        <dbReference type="Pfam" id="PF01425"/>
    </source>
</evidence>
<dbReference type="AlphaFoldDB" id="A0A8H7P2D2"/>